<dbReference type="EMBL" id="JBCHKQ010000002">
    <property type="protein sequence ID" value="MEM5947748.1"/>
    <property type="molecule type" value="Genomic_DNA"/>
</dbReference>
<name>A0ABU9UAR3_9SPIR</name>
<evidence type="ECO:0000313" key="1">
    <source>
        <dbReference type="EMBL" id="MEM5947748.1"/>
    </source>
</evidence>
<sequence length="60" mass="7360">MTDKEKLGLYLLLSYQEEKLDDTMQRLKQKLENWLYEKVDIFQMNELDKLYMNLKEGDNI</sequence>
<protein>
    <submittedName>
        <fullName evidence="1">Uncharacterized protein</fullName>
    </submittedName>
</protein>
<reference evidence="1 2" key="1">
    <citation type="submission" date="2024-03" db="EMBL/GenBank/DDBJ databases">
        <title>Ignisphaera cupida sp. nov., a hyperthermophilic hydrolytic archaeon from a hot spring of Kamchatka, and proposal of Ignisphaeraceae fam. nov.</title>
        <authorList>
            <person name="Podosokorskaya O.A."/>
            <person name="Elcheninov A.G."/>
            <person name="Maltseva A.I."/>
            <person name="Zayulina K.S."/>
            <person name="Novikov A."/>
            <person name="Merkel A.Y."/>
        </authorList>
    </citation>
    <scope>NUCLEOTIDE SEQUENCE [LARGE SCALE GENOMIC DNA]</scope>
    <source>
        <strain evidence="1 2">38H-sp</strain>
    </source>
</reference>
<dbReference type="Proteomes" id="UP001466331">
    <property type="component" value="Unassembled WGS sequence"/>
</dbReference>
<accession>A0ABU9UAR3</accession>
<keyword evidence="2" id="KW-1185">Reference proteome</keyword>
<gene>
    <name evidence="1" type="ORF">WKV44_04240</name>
</gene>
<proteinExistence type="predicted"/>
<dbReference type="RefSeq" id="WP_420069198.1">
    <property type="nucleotide sequence ID" value="NZ_JBCHKQ010000002.1"/>
</dbReference>
<comment type="caution">
    <text evidence="1">The sequence shown here is derived from an EMBL/GenBank/DDBJ whole genome shotgun (WGS) entry which is preliminary data.</text>
</comment>
<evidence type="ECO:0000313" key="2">
    <source>
        <dbReference type="Proteomes" id="UP001466331"/>
    </source>
</evidence>
<organism evidence="1 2">
    <name type="scientific">Rarispira pelagica</name>
    <dbReference type="NCBI Taxonomy" id="3141764"/>
    <lineage>
        <taxon>Bacteria</taxon>
        <taxon>Pseudomonadati</taxon>
        <taxon>Spirochaetota</taxon>
        <taxon>Spirochaetia</taxon>
        <taxon>Winmispirales</taxon>
        <taxon>Winmispiraceae</taxon>
        <taxon>Rarispira</taxon>
    </lineage>
</organism>